<dbReference type="PATRIC" id="fig|38307.3.peg.1358"/>
<evidence type="ECO:0000313" key="9">
    <source>
        <dbReference type="Proteomes" id="UP000077786"/>
    </source>
</evidence>
<dbReference type="Gene3D" id="2.115.10.20">
    <property type="entry name" value="Glycosyl hydrolase domain, family 43"/>
    <property type="match status" value="1"/>
</dbReference>
<dbReference type="InterPro" id="IPR013189">
    <property type="entry name" value="Glyco_hydro_32_C"/>
</dbReference>
<sequence>MSHTSRRMVLGSGVALLALRLTHRSQARPYRLPSAAAMAADRLRPQYHLIAPYGWMNDPCGPVWVNGRYHMFYQWGPDKAAFGNIHWGHATSSDLVHWHHEPVAMSPVPGGPDALGVFSGCVVIVEDQAIAFYTGIEPSVQCTATSDLQMMHWKQNPVPVLSEPPPGLHVDGFRDPLVWKDHEGWHMLLGANVRQSEFGPGGVILKYDSENLKDWTYRIIFYGPTHLAGAYDDAMECPDFFALGDTWVLIYSLGSTVYYALGIYSEGAFHPRIIQPLGYGAFYAGRTMLDEHGRRVLWGWVPEKPERSHGAMEAGWSGVMSLPRVLTADGDAVLRLAPHPNLAALEGPHFRRLTPSSWAAPDGPNGRIRLTFIGTEAGRLTFGGQGSFLELDYDPYRPGKELMANGDSAPLPLAAHNMLDIFVDGSVVEIFTSSGVCLTTRAYGNTDTAFQLSVEGTFREAVVSARAMSPISPDRLTSSPA</sequence>
<evidence type="ECO:0000313" key="8">
    <source>
        <dbReference type="EMBL" id="OAJ68615.1"/>
    </source>
</evidence>
<reference evidence="8 9" key="1">
    <citation type="submission" date="2016-03" db="EMBL/GenBank/DDBJ databases">
        <title>Draft genome sequence of Gluconobacter cerinus strain CECT 9110.</title>
        <authorList>
            <person name="Sainz F."/>
            <person name="Mas A."/>
            <person name="Torija M.J."/>
        </authorList>
    </citation>
    <scope>NUCLEOTIDE SEQUENCE [LARGE SCALE GENOMIC DNA]</scope>
    <source>
        <strain evidence="8 9">CECT 9110</strain>
    </source>
</reference>
<dbReference type="EC" id="3.2.1.26" evidence="2"/>
<dbReference type="CDD" id="cd08996">
    <property type="entry name" value="GH32_FFase"/>
    <property type="match status" value="1"/>
</dbReference>
<gene>
    <name evidence="8" type="ORF">A0123_01323</name>
</gene>
<dbReference type="Gene3D" id="2.60.120.560">
    <property type="entry name" value="Exo-inulinase, domain 1"/>
    <property type="match status" value="1"/>
</dbReference>
<evidence type="ECO:0000259" key="7">
    <source>
        <dbReference type="Pfam" id="PF08244"/>
    </source>
</evidence>
<dbReference type="InterPro" id="IPR051214">
    <property type="entry name" value="GH32_Enzymes"/>
</dbReference>
<dbReference type="Pfam" id="PF00251">
    <property type="entry name" value="Glyco_hydro_32N"/>
    <property type="match status" value="1"/>
</dbReference>
<keyword evidence="3 5" id="KW-0378">Hydrolase</keyword>
<dbReference type="PANTHER" id="PTHR43101">
    <property type="entry name" value="BETA-FRUCTOSIDASE"/>
    <property type="match status" value="1"/>
</dbReference>
<accession>A0A1B6VN36</accession>
<evidence type="ECO:0000259" key="6">
    <source>
        <dbReference type="Pfam" id="PF00251"/>
    </source>
</evidence>
<proteinExistence type="inferred from homology"/>
<name>A0A1B6VN36_9PROT</name>
<dbReference type="RefSeq" id="WP_064274080.1">
    <property type="nucleotide sequence ID" value="NZ_LUTU01000005.1"/>
</dbReference>
<feature type="domain" description="Glycosyl hydrolase family 32 C-terminal" evidence="7">
    <location>
        <begin position="403"/>
        <end position="464"/>
    </location>
</feature>
<dbReference type="SMART" id="SM00640">
    <property type="entry name" value="Glyco_32"/>
    <property type="match status" value="1"/>
</dbReference>
<protein>
    <recommendedName>
        <fullName evidence="2">beta-fructofuranosidase</fullName>
        <ecNumber evidence="2">3.2.1.26</ecNumber>
    </recommendedName>
</protein>
<evidence type="ECO:0000256" key="4">
    <source>
        <dbReference type="ARBA" id="ARBA00023295"/>
    </source>
</evidence>
<evidence type="ECO:0000256" key="5">
    <source>
        <dbReference type="RuleBase" id="RU362110"/>
    </source>
</evidence>
<dbReference type="AlphaFoldDB" id="A0A1B6VN36"/>
<dbReference type="SUPFAM" id="SSF49899">
    <property type="entry name" value="Concanavalin A-like lectins/glucanases"/>
    <property type="match status" value="1"/>
</dbReference>
<evidence type="ECO:0000256" key="1">
    <source>
        <dbReference type="ARBA" id="ARBA00009902"/>
    </source>
</evidence>
<dbReference type="InterPro" id="IPR023296">
    <property type="entry name" value="Glyco_hydro_beta-prop_sf"/>
</dbReference>
<dbReference type="PANTHER" id="PTHR43101:SF1">
    <property type="entry name" value="BETA-FRUCTOSIDASE"/>
    <property type="match status" value="1"/>
</dbReference>
<dbReference type="EMBL" id="LUTU01000005">
    <property type="protein sequence ID" value="OAJ68615.1"/>
    <property type="molecule type" value="Genomic_DNA"/>
</dbReference>
<comment type="caution">
    <text evidence="8">The sequence shown here is derived from an EMBL/GenBank/DDBJ whole genome shotgun (WGS) entry which is preliminary data.</text>
</comment>
<dbReference type="InterPro" id="IPR013320">
    <property type="entry name" value="ConA-like_dom_sf"/>
</dbReference>
<dbReference type="InterPro" id="IPR001362">
    <property type="entry name" value="Glyco_hydro_32"/>
</dbReference>
<dbReference type="Proteomes" id="UP000077786">
    <property type="component" value="Unassembled WGS sequence"/>
</dbReference>
<dbReference type="Pfam" id="PF08244">
    <property type="entry name" value="Glyco_hydro_32C"/>
    <property type="match status" value="1"/>
</dbReference>
<organism evidence="8 9">
    <name type="scientific">Gluconobacter cerinus</name>
    <dbReference type="NCBI Taxonomy" id="38307"/>
    <lineage>
        <taxon>Bacteria</taxon>
        <taxon>Pseudomonadati</taxon>
        <taxon>Pseudomonadota</taxon>
        <taxon>Alphaproteobacteria</taxon>
        <taxon>Acetobacterales</taxon>
        <taxon>Acetobacteraceae</taxon>
        <taxon>Gluconobacter</taxon>
    </lineage>
</organism>
<dbReference type="InterPro" id="IPR013148">
    <property type="entry name" value="Glyco_hydro_32_N"/>
</dbReference>
<feature type="domain" description="Glycosyl hydrolase family 32 N-terminal" evidence="6">
    <location>
        <begin position="48"/>
        <end position="330"/>
    </location>
</feature>
<dbReference type="OrthoDB" id="9801455at2"/>
<keyword evidence="4 5" id="KW-0326">Glycosidase</keyword>
<dbReference type="GO" id="GO:0005975">
    <property type="term" value="P:carbohydrate metabolic process"/>
    <property type="evidence" value="ECO:0007669"/>
    <property type="project" value="InterPro"/>
</dbReference>
<dbReference type="SUPFAM" id="SSF75005">
    <property type="entry name" value="Arabinanase/levansucrase/invertase"/>
    <property type="match status" value="1"/>
</dbReference>
<evidence type="ECO:0000256" key="3">
    <source>
        <dbReference type="ARBA" id="ARBA00022801"/>
    </source>
</evidence>
<evidence type="ECO:0000256" key="2">
    <source>
        <dbReference type="ARBA" id="ARBA00012758"/>
    </source>
</evidence>
<dbReference type="GO" id="GO:0004564">
    <property type="term" value="F:beta-fructofuranosidase activity"/>
    <property type="evidence" value="ECO:0007669"/>
    <property type="project" value="UniProtKB-EC"/>
</dbReference>
<comment type="similarity">
    <text evidence="1 5">Belongs to the glycosyl hydrolase 32 family.</text>
</comment>